<dbReference type="STRING" id="59895.A0A118K1F7"/>
<accession>A0A118K1F7</accession>
<evidence type="ECO:0000256" key="1">
    <source>
        <dbReference type="ARBA" id="ARBA00022737"/>
    </source>
</evidence>
<dbReference type="PANTHER" id="PTHR48032:SF12">
    <property type="entry name" value="RRM DOMAIN-CONTAINING PROTEIN"/>
    <property type="match status" value="1"/>
</dbReference>
<proteinExistence type="predicted"/>
<evidence type="ECO:0000256" key="2">
    <source>
        <dbReference type="ARBA" id="ARBA00022884"/>
    </source>
</evidence>
<feature type="domain" description="RRM" evidence="5">
    <location>
        <begin position="44"/>
        <end position="121"/>
    </location>
</feature>
<organism evidence="6 7">
    <name type="scientific">Cynara cardunculus var. scolymus</name>
    <name type="common">Globe artichoke</name>
    <name type="synonym">Cynara scolymus</name>
    <dbReference type="NCBI Taxonomy" id="59895"/>
    <lineage>
        <taxon>Eukaryota</taxon>
        <taxon>Viridiplantae</taxon>
        <taxon>Streptophyta</taxon>
        <taxon>Embryophyta</taxon>
        <taxon>Tracheophyta</taxon>
        <taxon>Spermatophyta</taxon>
        <taxon>Magnoliopsida</taxon>
        <taxon>eudicotyledons</taxon>
        <taxon>Gunneridae</taxon>
        <taxon>Pentapetalae</taxon>
        <taxon>asterids</taxon>
        <taxon>campanulids</taxon>
        <taxon>Asterales</taxon>
        <taxon>Asteraceae</taxon>
        <taxon>Carduoideae</taxon>
        <taxon>Cardueae</taxon>
        <taxon>Carduinae</taxon>
        <taxon>Cynara</taxon>
    </lineage>
</organism>
<sequence>MESEGTTASVDDLSQEILKKDDLRAQTQCDRIHRHTNDQLSNSTKIFVGGLPADLTVDEFRDYFQKFGSMEDVVVMCDKETSRPRGFGFVTFESPETAEKVLKNRFYELKNKRVEVKKAVSKERMSRNFGNYYDTYNAVYNGTTFPFTASSSYDTYSYQSPYYYGNTPYSSKRTHKYRNRTPNVLKDGDDDSNIVIKNAANLVQKLEDLHLGSDGQANGDGDGDGDHTEISEEGLSLDCNGCGDGGGCAVVIDQDLSL</sequence>
<evidence type="ECO:0000259" key="5">
    <source>
        <dbReference type="PROSITE" id="PS50102"/>
    </source>
</evidence>
<dbReference type="Gramene" id="KVI02732">
    <property type="protein sequence ID" value="KVI02732"/>
    <property type="gene ID" value="Ccrd_018978"/>
</dbReference>
<comment type="caution">
    <text evidence="6">The sequence shown here is derived from an EMBL/GenBank/DDBJ whole genome shotgun (WGS) entry which is preliminary data.</text>
</comment>
<dbReference type="InterPro" id="IPR035979">
    <property type="entry name" value="RBD_domain_sf"/>
</dbReference>
<keyword evidence="1" id="KW-0677">Repeat</keyword>
<dbReference type="InterPro" id="IPR012677">
    <property type="entry name" value="Nucleotide-bd_a/b_plait_sf"/>
</dbReference>
<evidence type="ECO:0000256" key="4">
    <source>
        <dbReference type="SAM" id="MobiDB-lite"/>
    </source>
</evidence>
<feature type="region of interest" description="Disordered" evidence="4">
    <location>
        <begin position="211"/>
        <end position="230"/>
    </location>
</feature>
<evidence type="ECO:0000256" key="3">
    <source>
        <dbReference type="PROSITE-ProRule" id="PRU00176"/>
    </source>
</evidence>
<keyword evidence="7" id="KW-1185">Reference proteome</keyword>
<dbReference type="SMART" id="SM00360">
    <property type="entry name" value="RRM"/>
    <property type="match status" value="1"/>
</dbReference>
<dbReference type="EMBL" id="LEKV01002642">
    <property type="protein sequence ID" value="KVI02732.1"/>
    <property type="molecule type" value="Genomic_DNA"/>
</dbReference>
<dbReference type="AlphaFoldDB" id="A0A118K1F7"/>
<reference evidence="6 7" key="1">
    <citation type="journal article" date="2016" name="Sci. Rep.">
        <title>The genome sequence of the outbreeding globe artichoke constructed de novo incorporating a phase-aware low-pass sequencing strategy of F1 progeny.</title>
        <authorList>
            <person name="Scaglione D."/>
            <person name="Reyes-Chin-Wo S."/>
            <person name="Acquadro A."/>
            <person name="Froenicke L."/>
            <person name="Portis E."/>
            <person name="Beitel C."/>
            <person name="Tirone M."/>
            <person name="Mauro R."/>
            <person name="Lo Monaco A."/>
            <person name="Mauromicale G."/>
            <person name="Faccioli P."/>
            <person name="Cattivelli L."/>
            <person name="Rieseberg L."/>
            <person name="Michelmore R."/>
            <person name="Lanteri S."/>
        </authorList>
    </citation>
    <scope>NUCLEOTIDE SEQUENCE [LARGE SCALE GENOMIC DNA]</scope>
    <source>
        <strain evidence="6">2C</strain>
    </source>
</reference>
<dbReference type="GO" id="GO:0003729">
    <property type="term" value="F:mRNA binding"/>
    <property type="evidence" value="ECO:0007669"/>
    <property type="project" value="TreeGrafter"/>
</dbReference>
<protein>
    <recommendedName>
        <fullName evidence="5">RRM domain-containing protein</fullName>
    </recommendedName>
</protein>
<dbReference type="PANTHER" id="PTHR48032">
    <property type="entry name" value="RNA-BINDING PROTEIN MUSASHI HOMOLOG RBP6"/>
    <property type="match status" value="1"/>
</dbReference>
<evidence type="ECO:0000313" key="6">
    <source>
        <dbReference type="EMBL" id="KVI02732.1"/>
    </source>
</evidence>
<dbReference type="GO" id="GO:0006417">
    <property type="term" value="P:regulation of translation"/>
    <property type="evidence" value="ECO:0007669"/>
    <property type="project" value="TreeGrafter"/>
</dbReference>
<dbReference type="InterPro" id="IPR000504">
    <property type="entry name" value="RRM_dom"/>
</dbReference>
<dbReference type="Proteomes" id="UP000243975">
    <property type="component" value="Unassembled WGS sequence"/>
</dbReference>
<evidence type="ECO:0000313" key="7">
    <source>
        <dbReference type="Proteomes" id="UP000243975"/>
    </source>
</evidence>
<dbReference type="SUPFAM" id="SSF54928">
    <property type="entry name" value="RNA-binding domain, RBD"/>
    <property type="match status" value="1"/>
</dbReference>
<name>A0A118K1F7_CYNCS</name>
<dbReference type="Gene3D" id="3.30.70.330">
    <property type="match status" value="1"/>
</dbReference>
<dbReference type="Pfam" id="PF00076">
    <property type="entry name" value="RRM_1"/>
    <property type="match status" value="1"/>
</dbReference>
<dbReference type="PROSITE" id="PS50102">
    <property type="entry name" value="RRM"/>
    <property type="match status" value="1"/>
</dbReference>
<gene>
    <name evidence="6" type="ORF">Ccrd_018978</name>
</gene>
<keyword evidence="2 3" id="KW-0694">RNA-binding</keyword>